<dbReference type="GO" id="GO:0003676">
    <property type="term" value="F:nucleic acid binding"/>
    <property type="evidence" value="ECO:0007669"/>
    <property type="project" value="InterPro"/>
</dbReference>
<evidence type="ECO:0000313" key="2">
    <source>
        <dbReference type="EMBL" id="CAF0915392.1"/>
    </source>
</evidence>
<dbReference type="Pfam" id="PF13384">
    <property type="entry name" value="HTH_23"/>
    <property type="match status" value="1"/>
</dbReference>
<protein>
    <recommendedName>
        <fullName evidence="1">Tc1-like transposase DDE domain-containing protein</fullName>
    </recommendedName>
</protein>
<dbReference type="Gene3D" id="3.30.420.10">
    <property type="entry name" value="Ribonuclease H-like superfamily/Ribonuclease H"/>
    <property type="match status" value="1"/>
</dbReference>
<sequence length="289" mass="33397">MGKKSVSSPLKWQIIGLLKSGDKKQNAIAKLLGVSPKCVSSTKKRYEETGTVSDRSRSGLESHTAVRKPLLTIKDRQKRYKWCKQRLNWTINDWSRVIFSDESNFEVFNRNSRVIVKRFKNEKFHPKFCIPRLQNGGGSAGIWGCISYKGTGISNIYTGRINQFVYINTLENNLLPSVELLFEQNDPWIFQQDGASAHTAHLVSDWFKEQNIEVLPWCARSPDLNPIENLWSYMDAKMVNTKVTSIEHLKEVLHKEWLKIPTEYVKKLIESMPKRVLVCYKAKGGHFKY</sequence>
<dbReference type="InterPro" id="IPR036397">
    <property type="entry name" value="RNaseH_sf"/>
</dbReference>
<dbReference type="OrthoDB" id="4843387at2759"/>
<dbReference type="PANTHER" id="PTHR23022">
    <property type="entry name" value="TRANSPOSABLE ELEMENT-RELATED"/>
    <property type="match status" value="1"/>
</dbReference>
<keyword evidence="3" id="KW-1185">Reference proteome</keyword>
<dbReference type="InterPro" id="IPR038717">
    <property type="entry name" value="Tc1-like_DDE_dom"/>
</dbReference>
<gene>
    <name evidence="2" type="ORF">OXX778_LOCUS12120</name>
</gene>
<dbReference type="Pfam" id="PF13358">
    <property type="entry name" value="DDE_3"/>
    <property type="match status" value="1"/>
</dbReference>
<organism evidence="2 3">
    <name type="scientific">Brachionus calyciflorus</name>
    <dbReference type="NCBI Taxonomy" id="104777"/>
    <lineage>
        <taxon>Eukaryota</taxon>
        <taxon>Metazoa</taxon>
        <taxon>Spiralia</taxon>
        <taxon>Gnathifera</taxon>
        <taxon>Rotifera</taxon>
        <taxon>Eurotatoria</taxon>
        <taxon>Monogononta</taxon>
        <taxon>Pseudotrocha</taxon>
        <taxon>Ploima</taxon>
        <taxon>Brachionidae</taxon>
        <taxon>Brachionus</taxon>
    </lineage>
</organism>
<name>A0A814ALR6_9BILA</name>
<dbReference type="Gene3D" id="1.10.10.10">
    <property type="entry name" value="Winged helix-like DNA-binding domain superfamily/Winged helix DNA-binding domain"/>
    <property type="match status" value="1"/>
</dbReference>
<proteinExistence type="predicted"/>
<dbReference type="PANTHER" id="PTHR23022:SF134">
    <property type="entry name" value="TRANSPOSABLE ELEMENT TC1 TRANSPOSASE"/>
    <property type="match status" value="1"/>
</dbReference>
<reference evidence="2" key="1">
    <citation type="submission" date="2021-02" db="EMBL/GenBank/DDBJ databases">
        <authorList>
            <person name="Nowell W R."/>
        </authorList>
    </citation>
    <scope>NUCLEOTIDE SEQUENCE</scope>
    <source>
        <strain evidence="2">Ploen Becks lab</strain>
    </source>
</reference>
<dbReference type="AlphaFoldDB" id="A0A814ALR6"/>
<feature type="domain" description="Tc1-like transposase DDE" evidence="1">
    <location>
        <begin position="96"/>
        <end position="250"/>
    </location>
</feature>
<evidence type="ECO:0000259" key="1">
    <source>
        <dbReference type="Pfam" id="PF13358"/>
    </source>
</evidence>
<comment type="caution">
    <text evidence="2">The sequence shown here is derived from an EMBL/GenBank/DDBJ whole genome shotgun (WGS) entry which is preliminary data.</text>
</comment>
<accession>A0A814ALR6</accession>
<dbReference type="Proteomes" id="UP000663879">
    <property type="component" value="Unassembled WGS sequence"/>
</dbReference>
<evidence type="ECO:0000313" key="3">
    <source>
        <dbReference type="Proteomes" id="UP000663879"/>
    </source>
</evidence>
<dbReference type="SUPFAM" id="SSF46689">
    <property type="entry name" value="Homeodomain-like"/>
    <property type="match status" value="1"/>
</dbReference>
<dbReference type="InterPro" id="IPR036388">
    <property type="entry name" value="WH-like_DNA-bd_sf"/>
</dbReference>
<dbReference type="InterPro" id="IPR052338">
    <property type="entry name" value="Transposase_5"/>
</dbReference>
<dbReference type="EMBL" id="CAJNOC010002146">
    <property type="protein sequence ID" value="CAF0915392.1"/>
    <property type="molecule type" value="Genomic_DNA"/>
</dbReference>
<dbReference type="InterPro" id="IPR009057">
    <property type="entry name" value="Homeodomain-like_sf"/>
</dbReference>